<name>A0AB34GGD1_ESCRO</name>
<gene>
    <name evidence="1" type="ORF">J1605_013373</name>
</gene>
<comment type="caution">
    <text evidence="1">The sequence shown here is derived from an EMBL/GenBank/DDBJ whole genome shotgun (WGS) entry which is preliminary data.</text>
</comment>
<dbReference type="Gene3D" id="2.60.40.150">
    <property type="entry name" value="C2 domain"/>
    <property type="match status" value="1"/>
</dbReference>
<accession>A0AB34GGD1</accession>
<dbReference type="InterPro" id="IPR035892">
    <property type="entry name" value="C2_domain_sf"/>
</dbReference>
<dbReference type="Proteomes" id="UP001159641">
    <property type="component" value="Unassembled WGS sequence"/>
</dbReference>
<dbReference type="AlphaFoldDB" id="A0AB34GGD1"/>
<dbReference type="SUPFAM" id="SSF49562">
    <property type="entry name" value="C2 domain (Calcium/lipid-binding domain, CaLB)"/>
    <property type="match status" value="1"/>
</dbReference>
<protein>
    <submittedName>
        <fullName evidence="1">Uncharacterized protein</fullName>
    </submittedName>
</protein>
<evidence type="ECO:0000313" key="2">
    <source>
        <dbReference type="Proteomes" id="UP001159641"/>
    </source>
</evidence>
<reference evidence="1 2" key="1">
    <citation type="submission" date="2022-11" db="EMBL/GenBank/DDBJ databases">
        <title>Whole genome sequence of Eschrichtius robustus ER-17-0199.</title>
        <authorList>
            <person name="Bruniche-Olsen A."/>
            <person name="Black A.N."/>
            <person name="Fields C.J."/>
            <person name="Walden K."/>
            <person name="Dewoody J.A."/>
        </authorList>
    </citation>
    <scope>NUCLEOTIDE SEQUENCE [LARGE SCALE GENOMIC DNA]</scope>
    <source>
        <strain evidence="1">ER-17-0199</strain>
        <tissue evidence="1">Blubber</tissue>
    </source>
</reference>
<keyword evidence="2" id="KW-1185">Reference proteome</keyword>
<proteinExistence type="predicted"/>
<sequence length="216" mass="23899">MSYVPKEVSTESIEARVVTANLCTAHAGICGFAHKQPKVTSLSLLCSSQTLVLGWRWGRDIVTAGIEVVVLLPGTRAASMIFKSIGSDETVQGQGSRRLISFSLSDFQAMGLKKGMFFNPDPYLKISIQPGKHSIFPALPHHGQERRSKIIGNTVNPIWQAEVSARALKRSLRDSKTIDPEAHMLLPPSLEPQTLLLSSWFSWSWKVTMFSLDYNS</sequence>
<organism evidence="1 2">
    <name type="scientific">Eschrichtius robustus</name>
    <name type="common">California gray whale</name>
    <name type="synonym">Eschrichtius gibbosus</name>
    <dbReference type="NCBI Taxonomy" id="9764"/>
    <lineage>
        <taxon>Eukaryota</taxon>
        <taxon>Metazoa</taxon>
        <taxon>Chordata</taxon>
        <taxon>Craniata</taxon>
        <taxon>Vertebrata</taxon>
        <taxon>Euteleostomi</taxon>
        <taxon>Mammalia</taxon>
        <taxon>Eutheria</taxon>
        <taxon>Laurasiatheria</taxon>
        <taxon>Artiodactyla</taxon>
        <taxon>Whippomorpha</taxon>
        <taxon>Cetacea</taxon>
        <taxon>Mysticeti</taxon>
        <taxon>Eschrichtiidae</taxon>
        <taxon>Eschrichtius</taxon>
    </lineage>
</organism>
<evidence type="ECO:0000313" key="1">
    <source>
        <dbReference type="EMBL" id="KAJ8778696.1"/>
    </source>
</evidence>
<dbReference type="EMBL" id="JAIQCJ010002240">
    <property type="protein sequence ID" value="KAJ8778696.1"/>
    <property type="molecule type" value="Genomic_DNA"/>
</dbReference>